<evidence type="ECO:0000313" key="3">
    <source>
        <dbReference type="Proteomes" id="UP000535543"/>
    </source>
</evidence>
<dbReference type="RefSeq" id="WP_169592729.1">
    <property type="nucleotide sequence ID" value="NZ_VCQU01000011.1"/>
</dbReference>
<reference evidence="2 3" key="1">
    <citation type="submission" date="2019-05" db="EMBL/GenBank/DDBJ databases">
        <authorList>
            <person name="Lee S.D."/>
        </authorList>
    </citation>
    <scope>NUCLEOTIDE SEQUENCE [LARGE SCALE GENOMIC DNA]</scope>
    <source>
        <strain evidence="2 3">YC2-7</strain>
    </source>
</reference>
<feature type="transmembrane region" description="Helical" evidence="1">
    <location>
        <begin position="7"/>
        <end position="29"/>
    </location>
</feature>
<feature type="transmembrane region" description="Helical" evidence="1">
    <location>
        <begin position="67"/>
        <end position="87"/>
    </location>
</feature>
<keyword evidence="1" id="KW-0812">Transmembrane</keyword>
<proteinExistence type="predicted"/>
<dbReference type="Pfam" id="PF10823">
    <property type="entry name" value="DUF2568"/>
    <property type="match status" value="1"/>
</dbReference>
<organism evidence="2 3">
    <name type="scientific">Antrihabitans stalactiti</name>
    <dbReference type="NCBI Taxonomy" id="2584121"/>
    <lineage>
        <taxon>Bacteria</taxon>
        <taxon>Bacillati</taxon>
        <taxon>Actinomycetota</taxon>
        <taxon>Actinomycetes</taxon>
        <taxon>Mycobacteriales</taxon>
        <taxon>Nocardiaceae</taxon>
        <taxon>Antrihabitans</taxon>
    </lineage>
</organism>
<protein>
    <submittedName>
        <fullName evidence="2">DUF2568 domain-containing protein</fullName>
    </submittedName>
</protein>
<evidence type="ECO:0000313" key="2">
    <source>
        <dbReference type="EMBL" id="NMN98419.1"/>
    </source>
</evidence>
<sequence>MFEAWRWANLTLAFALELGALAAIGLWGWNAGNSTLLRLVLAIGLPIVAAILWGVYAAPKSTFDDPWMAIATKVLVFGAAAAALWFVDWRAGAVVFVILVIANLAAIKAGDLQGVVAAPQL</sequence>
<keyword evidence="1" id="KW-1133">Transmembrane helix</keyword>
<dbReference type="Proteomes" id="UP000535543">
    <property type="component" value="Unassembled WGS sequence"/>
</dbReference>
<feature type="transmembrane region" description="Helical" evidence="1">
    <location>
        <begin position="35"/>
        <end position="55"/>
    </location>
</feature>
<comment type="caution">
    <text evidence="2">The sequence shown here is derived from an EMBL/GenBank/DDBJ whole genome shotgun (WGS) entry which is preliminary data.</text>
</comment>
<feature type="transmembrane region" description="Helical" evidence="1">
    <location>
        <begin position="93"/>
        <end position="110"/>
    </location>
</feature>
<gene>
    <name evidence="2" type="ORF">FGL95_25590</name>
</gene>
<keyword evidence="1" id="KW-0472">Membrane</keyword>
<keyword evidence="3" id="KW-1185">Reference proteome</keyword>
<dbReference type="AlphaFoldDB" id="A0A848KJH1"/>
<reference evidence="2 3" key="2">
    <citation type="submission" date="2020-06" db="EMBL/GenBank/DDBJ databases">
        <title>Antribacter stalactiti gen. nov., sp. nov., a new member of the family Nacardiaceae isolated from a cave.</title>
        <authorList>
            <person name="Kim I.S."/>
        </authorList>
    </citation>
    <scope>NUCLEOTIDE SEQUENCE [LARGE SCALE GENOMIC DNA]</scope>
    <source>
        <strain evidence="2 3">YC2-7</strain>
    </source>
</reference>
<accession>A0A848KJH1</accession>
<evidence type="ECO:0000256" key="1">
    <source>
        <dbReference type="SAM" id="Phobius"/>
    </source>
</evidence>
<name>A0A848KJH1_9NOCA</name>
<dbReference type="EMBL" id="VCQU01000011">
    <property type="protein sequence ID" value="NMN98419.1"/>
    <property type="molecule type" value="Genomic_DNA"/>
</dbReference>
<dbReference type="InterPro" id="IPR021214">
    <property type="entry name" value="DUF2568"/>
</dbReference>